<name>A0A671KIP8_9TELE</name>
<dbReference type="Gene3D" id="3.30.710.10">
    <property type="entry name" value="Potassium Channel Kv1.1, Chain A"/>
    <property type="match status" value="1"/>
</dbReference>
<reference evidence="4" key="1">
    <citation type="submission" date="2025-08" db="UniProtKB">
        <authorList>
            <consortium name="Ensembl"/>
        </authorList>
    </citation>
    <scope>IDENTIFICATION</scope>
</reference>
<evidence type="ECO:0000313" key="4">
    <source>
        <dbReference type="Ensembl" id="ENSSANP00000007581.1"/>
    </source>
</evidence>
<proteinExistence type="predicted"/>
<evidence type="ECO:0000259" key="3">
    <source>
        <dbReference type="PROSITE" id="PS50097"/>
    </source>
</evidence>
<keyword evidence="1" id="KW-0880">Kelch repeat</keyword>
<dbReference type="PROSITE" id="PS50097">
    <property type="entry name" value="BTB"/>
    <property type="match status" value="1"/>
</dbReference>
<protein>
    <submittedName>
        <fullName evidence="4">Kelch-like family member 7</fullName>
    </submittedName>
</protein>
<dbReference type="InterPro" id="IPR015915">
    <property type="entry name" value="Kelch-typ_b-propeller"/>
</dbReference>
<dbReference type="SMART" id="SM00225">
    <property type="entry name" value="BTB"/>
    <property type="match status" value="1"/>
</dbReference>
<keyword evidence="2" id="KW-0677">Repeat</keyword>
<dbReference type="SMART" id="SM00875">
    <property type="entry name" value="BACK"/>
    <property type="match status" value="1"/>
</dbReference>
<dbReference type="PANTHER" id="PTHR24412:SF435">
    <property type="entry name" value="KELCH-LIKE PROTEIN 7"/>
    <property type="match status" value="1"/>
</dbReference>
<dbReference type="SUPFAM" id="SSF117281">
    <property type="entry name" value="Kelch motif"/>
    <property type="match status" value="1"/>
</dbReference>
<dbReference type="Pfam" id="PF07707">
    <property type="entry name" value="BACK"/>
    <property type="match status" value="1"/>
</dbReference>
<dbReference type="Proteomes" id="UP000472260">
    <property type="component" value="Unassembled WGS sequence"/>
</dbReference>
<organism evidence="4 5">
    <name type="scientific">Sinocyclocheilus anshuiensis</name>
    <dbReference type="NCBI Taxonomy" id="1608454"/>
    <lineage>
        <taxon>Eukaryota</taxon>
        <taxon>Metazoa</taxon>
        <taxon>Chordata</taxon>
        <taxon>Craniata</taxon>
        <taxon>Vertebrata</taxon>
        <taxon>Euteleostomi</taxon>
        <taxon>Actinopterygii</taxon>
        <taxon>Neopterygii</taxon>
        <taxon>Teleostei</taxon>
        <taxon>Ostariophysi</taxon>
        <taxon>Cypriniformes</taxon>
        <taxon>Cyprinidae</taxon>
        <taxon>Cyprininae</taxon>
        <taxon>Sinocyclocheilus</taxon>
    </lineage>
</organism>
<dbReference type="Gene3D" id="2.120.10.80">
    <property type="entry name" value="Kelch-type beta propeller"/>
    <property type="match status" value="1"/>
</dbReference>
<dbReference type="Pfam" id="PF00651">
    <property type="entry name" value="BTB"/>
    <property type="match status" value="1"/>
</dbReference>
<sequence length="339" mass="37699">VVQGKHILAHRVVLAAASHMMEATNHEVELGGAEPEIIELLVEFVFTARISVNSNNVQSLLNAANQYQVEPVEKMCVDFLKEQVDATNCLGISALAECLNCPELKVAADDFIHQHFTDVYKMDELLQLDVKQVTHLLQQDTLTVRAEDQVTAHGPLTDPKCLNGSGMCYHLLPPEDREELAESRKHQPQSCRYFNPKDYSWTDIRCPFEKRRDAVSSFQVRKGQCGVFMICYGDVSLSGGLDSVEYYEMGSNEWKMMSLMPWRGVTVKCAAVGSVIYVLAGFQGVGRLGHIMEYYTETDKWVVSSKVCAFPVTSCLICLVDTCGANKEDMNSTSSSSSS</sequence>
<accession>A0A671KIP8</accession>
<dbReference type="InterPro" id="IPR011705">
    <property type="entry name" value="BACK"/>
</dbReference>
<evidence type="ECO:0000313" key="5">
    <source>
        <dbReference type="Proteomes" id="UP000472260"/>
    </source>
</evidence>
<dbReference type="PANTHER" id="PTHR24412">
    <property type="entry name" value="KELCH PROTEIN"/>
    <property type="match status" value="1"/>
</dbReference>
<reference evidence="4" key="2">
    <citation type="submission" date="2025-09" db="UniProtKB">
        <authorList>
            <consortium name="Ensembl"/>
        </authorList>
    </citation>
    <scope>IDENTIFICATION</scope>
</reference>
<keyword evidence="5" id="KW-1185">Reference proteome</keyword>
<dbReference type="AlphaFoldDB" id="A0A671KIP8"/>
<dbReference type="InterPro" id="IPR011333">
    <property type="entry name" value="SKP1/BTB/POZ_sf"/>
</dbReference>
<feature type="domain" description="BTB" evidence="3">
    <location>
        <begin position="1"/>
        <end position="54"/>
    </location>
</feature>
<dbReference type="SUPFAM" id="SSF54695">
    <property type="entry name" value="POZ domain"/>
    <property type="match status" value="1"/>
</dbReference>
<dbReference type="InterPro" id="IPR000210">
    <property type="entry name" value="BTB/POZ_dom"/>
</dbReference>
<evidence type="ECO:0000256" key="2">
    <source>
        <dbReference type="ARBA" id="ARBA00022737"/>
    </source>
</evidence>
<evidence type="ECO:0000256" key="1">
    <source>
        <dbReference type="ARBA" id="ARBA00022441"/>
    </source>
</evidence>
<dbReference type="Gene3D" id="1.25.40.420">
    <property type="match status" value="1"/>
</dbReference>
<dbReference type="Ensembl" id="ENSSANT00000008148.1">
    <property type="protein sequence ID" value="ENSSANP00000007581.1"/>
    <property type="gene ID" value="ENSSANG00000004307.1"/>
</dbReference>